<sequence>MSKRTQSVGVAFPADILAEVDQLAADRSMSRTELVCAAIRVGLPLMRIGIAVNTRRTLAILEHTQLALSLLIERESPDDAAELLRLAFRNVDAHHG</sequence>
<organism evidence="1 2">
    <name type="scientific">Croceibacterium mercuriale</name>
    <dbReference type="NCBI Taxonomy" id="1572751"/>
    <lineage>
        <taxon>Bacteria</taxon>
        <taxon>Pseudomonadati</taxon>
        <taxon>Pseudomonadota</taxon>
        <taxon>Alphaproteobacteria</taxon>
        <taxon>Sphingomonadales</taxon>
        <taxon>Erythrobacteraceae</taxon>
        <taxon>Croceibacterium</taxon>
    </lineage>
</organism>
<keyword evidence="2" id="KW-1185">Reference proteome</keyword>
<proteinExistence type="predicted"/>
<gene>
    <name evidence="1" type="ORF">PK98_15155</name>
</gene>
<evidence type="ECO:0000313" key="2">
    <source>
        <dbReference type="Proteomes" id="UP000030988"/>
    </source>
</evidence>
<name>A0A0B2BXB9_9SPHN</name>
<dbReference type="AlphaFoldDB" id="A0A0B2BXB9"/>
<dbReference type="Proteomes" id="UP000030988">
    <property type="component" value="Unassembled WGS sequence"/>
</dbReference>
<reference evidence="1 2" key="1">
    <citation type="submission" date="2014-11" db="EMBL/GenBank/DDBJ databases">
        <title>Draft genome sequence of Kirrobacter mercurialis.</title>
        <authorList>
            <person name="Coil D.A."/>
            <person name="Eisen J.A."/>
        </authorList>
    </citation>
    <scope>NUCLEOTIDE SEQUENCE [LARGE SCALE GENOMIC DNA]</scope>
    <source>
        <strain evidence="1 2">Coronado</strain>
    </source>
</reference>
<evidence type="ECO:0000313" key="1">
    <source>
        <dbReference type="EMBL" id="KHL24296.1"/>
    </source>
</evidence>
<dbReference type="EMBL" id="JTDN01000003">
    <property type="protein sequence ID" value="KHL24296.1"/>
    <property type="molecule type" value="Genomic_DNA"/>
</dbReference>
<evidence type="ECO:0008006" key="3">
    <source>
        <dbReference type="Google" id="ProtNLM"/>
    </source>
</evidence>
<comment type="caution">
    <text evidence="1">The sequence shown here is derived from an EMBL/GenBank/DDBJ whole genome shotgun (WGS) entry which is preliminary data.</text>
</comment>
<accession>A0A0B2BXB9</accession>
<protein>
    <recommendedName>
        <fullName evidence="3">Ribbon-helix-helix protein CopG domain-containing protein</fullName>
    </recommendedName>
</protein>